<gene>
    <name evidence="2" type="ORF">IAA97_09415</name>
</gene>
<name>A0A9D9H2X0_9SPIO</name>
<reference evidence="2" key="2">
    <citation type="journal article" date="2021" name="PeerJ">
        <title>Extensive microbial diversity within the chicken gut microbiome revealed by metagenomics and culture.</title>
        <authorList>
            <person name="Gilroy R."/>
            <person name="Ravi A."/>
            <person name="Getino M."/>
            <person name="Pursley I."/>
            <person name="Horton D.L."/>
            <person name="Alikhan N.F."/>
            <person name="Baker D."/>
            <person name="Gharbi K."/>
            <person name="Hall N."/>
            <person name="Watson M."/>
            <person name="Adriaenssens E.M."/>
            <person name="Foster-Nyarko E."/>
            <person name="Jarju S."/>
            <person name="Secka A."/>
            <person name="Antonio M."/>
            <person name="Oren A."/>
            <person name="Chaudhuri R.R."/>
            <person name="La Ragione R."/>
            <person name="Hildebrand F."/>
            <person name="Pallen M.J."/>
        </authorList>
    </citation>
    <scope>NUCLEOTIDE SEQUENCE</scope>
    <source>
        <strain evidence="2">7293</strain>
    </source>
</reference>
<dbReference type="AlphaFoldDB" id="A0A9D9H2X0"/>
<comment type="caution">
    <text evidence="2">The sequence shown here is derived from an EMBL/GenBank/DDBJ whole genome shotgun (WGS) entry which is preliminary data.</text>
</comment>
<evidence type="ECO:0000313" key="2">
    <source>
        <dbReference type="EMBL" id="MBO8437180.1"/>
    </source>
</evidence>
<protein>
    <submittedName>
        <fullName evidence="2">Zinc dependent phospholipase C family protein</fullName>
    </submittedName>
</protein>
<dbReference type="Pfam" id="PF00882">
    <property type="entry name" value="Zn_dep_PLPC"/>
    <property type="match status" value="1"/>
</dbReference>
<proteinExistence type="predicted"/>
<evidence type="ECO:0000313" key="3">
    <source>
        <dbReference type="Proteomes" id="UP000823615"/>
    </source>
</evidence>
<sequence>MRLKSHIRLALYVLSRHPMGLLEGCAYLFGNIQPDILFRTYLSDTAPGDECRGHNYKTAMMRIGKMTREMMADGISAAYTLGKITHYAADIFTYPHNPDLFHDTLLNHMKYERKLDDCLQSSLERGVWKSFEISSNPENFLEDKHAEYLGAEISPDNDLAYIVPSALALRRAFAFIPSRFRAVAGNLR</sequence>
<dbReference type="Proteomes" id="UP000823615">
    <property type="component" value="Unassembled WGS sequence"/>
</dbReference>
<dbReference type="InterPro" id="IPR029002">
    <property type="entry name" value="PLPC/GPLD1"/>
</dbReference>
<organism evidence="2 3">
    <name type="scientific">Candidatus Ornithospirochaeta stercoripullorum</name>
    <dbReference type="NCBI Taxonomy" id="2840899"/>
    <lineage>
        <taxon>Bacteria</taxon>
        <taxon>Pseudomonadati</taxon>
        <taxon>Spirochaetota</taxon>
        <taxon>Spirochaetia</taxon>
        <taxon>Spirochaetales</taxon>
        <taxon>Spirochaetaceae</taxon>
        <taxon>Spirochaetaceae incertae sedis</taxon>
        <taxon>Candidatus Ornithospirochaeta</taxon>
    </lineage>
</organism>
<evidence type="ECO:0000259" key="1">
    <source>
        <dbReference type="Pfam" id="PF00882"/>
    </source>
</evidence>
<reference evidence="2" key="1">
    <citation type="submission" date="2020-10" db="EMBL/GenBank/DDBJ databases">
        <authorList>
            <person name="Gilroy R."/>
        </authorList>
    </citation>
    <scope>NUCLEOTIDE SEQUENCE</scope>
    <source>
        <strain evidence="2">7293</strain>
    </source>
</reference>
<accession>A0A9D9H2X0</accession>
<feature type="domain" description="Phospholipase C/D" evidence="1">
    <location>
        <begin position="26"/>
        <end position="150"/>
    </location>
</feature>
<dbReference type="EMBL" id="JADIMT010000106">
    <property type="protein sequence ID" value="MBO8437180.1"/>
    <property type="molecule type" value="Genomic_DNA"/>
</dbReference>